<dbReference type="Pfam" id="PF07744">
    <property type="entry name" value="SPOC"/>
    <property type="match status" value="1"/>
</dbReference>
<feature type="compositionally biased region" description="Polar residues" evidence="1">
    <location>
        <begin position="425"/>
        <end position="442"/>
    </location>
</feature>
<gene>
    <name evidence="5" type="primary">SPOCD1</name>
</gene>
<feature type="compositionally biased region" description="Polar residues" evidence="1">
    <location>
        <begin position="902"/>
        <end position="912"/>
    </location>
</feature>
<feature type="compositionally biased region" description="Basic and acidic residues" evidence="1">
    <location>
        <begin position="181"/>
        <end position="196"/>
    </location>
</feature>
<dbReference type="Pfam" id="PF07500">
    <property type="entry name" value="TFIIS_M"/>
    <property type="match status" value="1"/>
</dbReference>
<dbReference type="InterPro" id="IPR012921">
    <property type="entry name" value="SPOC_C"/>
</dbReference>
<dbReference type="InterPro" id="IPR003618">
    <property type="entry name" value="TFIIS_cen_dom"/>
</dbReference>
<feature type="compositionally biased region" description="Basic and acidic residues" evidence="1">
    <location>
        <begin position="210"/>
        <end position="223"/>
    </location>
</feature>
<feature type="region of interest" description="Disordered" evidence="1">
    <location>
        <begin position="161"/>
        <end position="246"/>
    </location>
</feature>
<dbReference type="KEGG" id="pcoo:112862828"/>
<dbReference type="GeneID" id="112862828"/>
<dbReference type="RefSeq" id="XP_025781842.1">
    <property type="nucleotide sequence ID" value="XM_025926057.1"/>
</dbReference>
<reference evidence="5" key="1">
    <citation type="submission" date="2025-08" db="UniProtKB">
        <authorList>
            <consortium name="RefSeq"/>
        </authorList>
    </citation>
    <scope>IDENTIFICATION</scope>
    <source>
        <tissue evidence="5">Blood</tissue>
    </source>
</reference>
<dbReference type="GO" id="GO:0006351">
    <property type="term" value="P:DNA-templated transcription"/>
    <property type="evidence" value="ECO:0007669"/>
    <property type="project" value="InterPro"/>
</dbReference>
<accession>A0A6P6I1E6</accession>
<feature type="region of interest" description="Disordered" evidence="1">
    <location>
        <begin position="1000"/>
        <end position="1055"/>
    </location>
</feature>
<feature type="compositionally biased region" description="Low complexity" evidence="1">
    <location>
        <begin position="381"/>
        <end position="398"/>
    </location>
</feature>
<organism evidence="4 5">
    <name type="scientific">Puma concolor</name>
    <name type="common">Mountain lion</name>
    <name type="synonym">Felis concolor</name>
    <dbReference type="NCBI Taxonomy" id="9696"/>
    <lineage>
        <taxon>Eukaryota</taxon>
        <taxon>Metazoa</taxon>
        <taxon>Chordata</taxon>
        <taxon>Craniata</taxon>
        <taxon>Vertebrata</taxon>
        <taxon>Euteleostomi</taxon>
        <taxon>Mammalia</taxon>
        <taxon>Eutheria</taxon>
        <taxon>Laurasiatheria</taxon>
        <taxon>Carnivora</taxon>
        <taxon>Feliformia</taxon>
        <taxon>Felidae</taxon>
        <taxon>Felinae</taxon>
        <taxon>Puma</taxon>
    </lineage>
</organism>
<protein>
    <submittedName>
        <fullName evidence="5">SPOC domain-containing protein 1</fullName>
    </submittedName>
</protein>
<feature type="region of interest" description="Disordered" evidence="1">
    <location>
        <begin position="349"/>
        <end position="448"/>
    </location>
</feature>
<evidence type="ECO:0000313" key="4">
    <source>
        <dbReference type="Proteomes" id="UP000515131"/>
    </source>
</evidence>
<feature type="compositionally biased region" description="Polar residues" evidence="1">
    <location>
        <begin position="1"/>
        <end position="24"/>
    </location>
</feature>
<dbReference type="PANTHER" id="PTHR11477:SF18">
    <property type="entry name" value="SPOC DOMAIN-CONTAINING PROTEIN 1"/>
    <property type="match status" value="1"/>
</dbReference>
<sequence length="1055" mass="112753">MSQEGAAEGSSTEDPALSLNSSGLFQEDVEEASSMSGPRPRVPGVNSGAHVWAGSRKRVLRGRTHRGAGSQAGGAPGASLEAEAHLMVLELRAMRQSQGLVPVSGLHFQLPIVPAQGRTRASKRLQVSLHDILAESRPGNPHGTSVGLPERALVGRERLAGLEETSCPRPGEARGGGSSPGRDERNPTLSKEEPPKRSLPSSPGPAPVGARKENRKWEAHSEGGEGGFLWSPGGDNPQCVGGLPPGADWESLGDLCSPLSPKDTGSGPGDPGGSCVGCVSGTEKFEHLPTAGNGAQPVGPSDPVGVPLLDGGLSLGPAARDPPQSSVLCLEVPGKALTEWQEAEHIVGAGCDDGPAVSHNQEELDVKAQPESRGRLGRGLPAPADAPASSLEPAASKARSGPSVGQRRSKCARRLRRGPMPHAQHQGTDNSSWDQPEESSPGSFPKLEEMKMPHGVKHVYYLGSGAVVHLLGAISCGQAGEPQHPKLEVLENMMEASSVSPVQRSRRKERPVARGPTGCQDLFLKVLQGDVTPHGLVRMSSTQLAPQELARWRDQEEKRGLEIIEQQQKKLCSLPAFKLTHKGEVEIPRDGDQTLTLEDLMTGPMVSVDSSPLALPATSKDTTEQYEDTTEQHEHHFLDPSCRICMDWKPSCELPASFKATGRIGDSVFQRTPSPTLVSSPAMPQTREKPPTQLQDRLQMPAGPTKALPSQPPWEGALDMFSIKRFRAKAQLVSGNSCRLLMALPEVIRSAGCIPSNTVWDLLANICPAEAKDICVVRLCPHGARDTQNCRLLYSYLNNKQRHGLAAVEHVGMVLLPLPAFQPLPTRLRPLGGPGLEAAHSSLVLAVLLPKAGLPDTAESRPLWQKVQKMVSFSRKVERRCSQSKHRSPDVAPKGSHPPRDTLQQNQGNSSLAPRGICAWERPPRGRGRLWEEPETWQSPGRGQWPPKPGRCQSRHPYSAVPSGHGRRLHRASCPHQALLQHLESLVSMSRQLQASLRSPGQEILPPTPALSPAAPGILGLLGQPPAAPEPRSPAPDSLGPTDGDGSECSFPRET</sequence>
<evidence type="ECO:0000259" key="3">
    <source>
        <dbReference type="Pfam" id="PF07744"/>
    </source>
</evidence>
<evidence type="ECO:0000256" key="1">
    <source>
        <dbReference type="SAM" id="MobiDB-lite"/>
    </source>
</evidence>
<proteinExistence type="predicted"/>
<evidence type="ECO:0000313" key="5">
    <source>
        <dbReference type="RefSeq" id="XP_025781842.1"/>
    </source>
</evidence>
<name>A0A6P6I1E6_PUMCO</name>
<feature type="compositionally biased region" description="Basic residues" evidence="1">
    <location>
        <begin position="407"/>
        <end position="419"/>
    </location>
</feature>
<dbReference type="AlphaFoldDB" id="A0A6P6I1E6"/>
<feature type="domain" description="TFIIS central" evidence="2">
    <location>
        <begin position="520"/>
        <end position="562"/>
    </location>
</feature>
<feature type="region of interest" description="Disordered" evidence="1">
    <location>
        <begin position="1"/>
        <end position="49"/>
    </location>
</feature>
<dbReference type="CTD" id="90853"/>
<dbReference type="PANTHER" id="PTHR11477">
    <property type="entry name" value="TRANSCRIPTION FACTOR S-II ZINC FINGER DOMAIN-CONTAINING PROTEIN"/>
    <property type="match status" value="1"/>
</dbReference>
<feature type="domain" description="Spen paralogue and orthologue SPOC C-terminal" evidence="3">
    <location>
        <begin position="707"/>
        <end position="850"/>
    </location>
</feature>
<dbReference type="GO" id="GO:0005634">
    <property type="term" value="C:nucleus"/>
    <property type="evidence" value="ECO:0007669"/>
    <property type="project" value="TreeGrafter"/>
</dbReference>
<keyword evidence="4" id="KW-1185">Reference proteome</keyword>
<feature type="compositionally biased region" description="Basic and acidic residues" evidence="1">
    <location>
        <begin position="360"/>
        <end position="374"/>
    </location>
</feature>
<feature type="region of interest" description="Disordered" evidence="1">
    <location>
        <begin position="875"/>
        <end position="969"/>
    </location>
</feature>
<dbReference type="Proteomes" id="UP000515131">
    <property type="component" value="Unplaced"/>
</dbReference>
<feature type="region of interest" description="Disordered" evidence="1">
    <location>
        <begin position="672"/>
        <end position="694"/>
    </location>
</feature>
<evidence type="ECO:0000259" key="2">
    <source>
        <dbReference type="Pfam" id="PF07500"/>
    </source>
</evidence>
<feature type="compositionally biased region" description="Polar residues" evidence="1">
    <location>
        <begin position="672"/>
        <end position="683"/>
    </location>
</feature>